<evidence type="ECO:0000256" key="1">
    <source>
        <dbReference type="ARBA" id="ARBA00001946"/>
    </source>
</evidence>
<evidence type="ECO:0000256" key="4">
    <source>
        <dbReference type="SAM" id="Phobius"/>
    </source>
</evidence>
<dbReference type="GO" id="GO:0005886">
    <property type="term" value="C:plasma membrane"/>
    <property type="evidence" value="ECO:0007669"/>
    <property type="project" value="TreeGrafter"/>
</dbReference>
<comment type="cofactor">
    <cofactor evidence="1">
        <name>Mg(2+)</name>
        <dbReference type="ChEBI" id="CHEBI:18420"/>
    </cofactor>
</comment>
<evidence type="ECO:0000256" key="3">
    <source>
        <dbReference type="ARBA" id="ARBA00034247"/>
    </source>
</evidence>
<reference evidence="7" key="1">
    <citation type="submission" date="2020-09" db="EMBL/GenBank/DDBJ databases">
        <title>A novel bacterium of genus Neiella, isolated from South China Sea.</title>
        <authorList>
            <person name="Huang H."/>
            <person name="Mo K."/>
            <person name="Hu Y."/>
        </authorList>
    </citation>
    <scope>NUCLEOTIDE SEQUENCE</scope>
    <source>
        <strain evidence="7">HB171785</strain>
    </source>
</reference>
<dbReference type="InterPro" id="IPR043128">
    <property type="entry name" value="Rev_trsase/Diguanyl_cyclase"/>
</dbReference>
<proteinExistence type="predicted"/>
<keyword evidence="5" id="KW-0732">Signal</keyword>
<dbReference type="CDD" id="cd01949">
    <property type="entry name" value="GGDEF"/>
    <property type="match status" value="1"/>
</dbReference>
<dbReference type="PANTHER" id="PTHR45138:SF9">
    <property type="entry name" value="DIGUANYLATE CYCLASE DGCM-RELATED"/>
    <property type="match status" value="1"/>
</dbReference>
<dbReference type="FunFam" id="3.30.70.270:FF:000001">
    <property type="entry name" value="Diguanylate cyclase domain protein"/>
    <property type="match status" value="1"/>
</dbReference>
<dbReference type="SUPFAM" id="SSF55073">
    <property type="entry name" value="Nucleotide cyclase"/>
    <property type="match status" value="1"/>
</dbReference>
<dbReference type="EMBL" id="JACXAF010000014">
    <property type="protein sequence ID" value="MBD1390057.1"/>
    <property type="molecule type" value="Genomic_DNA"/>
</dbReference>
<dbReference type="InterPro" id="IPR011990">
    <property type="entry name" value="TPR-like_helical_dom_sf"/>
</dbReference>
<comment type="caution">
    <text evidence="7">The sequence shown here is derived from an EMBL/GenBank/DDBJ whole genome shotgun (WGS) entry which is preliminary data.</text>
</comment>
<dbReference type="Pfam" id="PF00990">
    <property type="entry name" value="GGDEF"/>
    <property type="match status" value="1"/>
</dbReference>
<gene>
    <name evidence="7" type="ORF">IC617_11510</name>
</gene>
<dbReference type="SUPFAM" id="SSF48452">
    <property type="entry name" value="TPR-like"/>
    <property type="match status" value="2"/>
</dbReference>
<name>A0A8J6QL22_9GAMM</name>
<dbReference type="Gene3D" id="1.25.40.10">
    <property type="entry name" value="Tetratricopeptide repeat domain"/>
    <property type="match status" value="2"/>
</dbReference>
<dbReference type="InterPro" id="IPR029787">
    <property type="entry name" value="Nucleotide_cyclase"/>
</dbReference>
<dbReference type="InterPro" id="IPR000160">
    <property type="entry name" value="GGDEF_dom"/>
</dbReference>
<dbReference type="PANTHER" id="PTHR45138">
    <property type="entry name" value="REGULATORY COMPONENTS OF SENSORY TRANSDUCTION SYSTEM"/>
    <property type="match status" value="1"/>
</dbReference>
<keyword evidence="4" id="KW-1133">Transmembrane helix</keyword>
<dbReference type="EC" id="2.7.7.65" evidence="2"/>
<organism evidence="7 8">
    <name type="scientific">Neiella litorisoli</name>
    <dbReference type="NCBI Taxonomy" id="2771431"/>
    <lineage>
        <taxon>Bacteria</taxon>
        <taxon>Pseudomonadati</taxon>
        <taxon>Pseudomonadota</taxon>
        <taxon>Gammaproteobacteria</taxon>
        <taxon>Alteromonadales</taxon>
        <taxon>Echinimonadaceae</taxon>
        <taxon>Neiella</taxon>
    </lineage>
</organism>
<dbReference type="PROSITE" id="PS50887">
    <property type="entry name" value="GGDEF"/>
    <property type="match status" value="1"/>
</dbReference>
<evidence type="ECO:0000259" key="6">
    <source>
        <dbReference type="PROSITE" id="PS50887"/>
    </source>
</evidence>
<feature type="signal peptide" evidence="5">
    <location>
        <begin position="1"/>
        <end position="23"/>
    </location>
</feature>
<protein>
    <recommendedName>
        <fullName evidence="2">diguanylate cyclase</fullName>
        <ecNumber evidence="2">2.7.7.65</ecNumber>
    </recommendedName>
</protein>
<feature type="chain" id="PRO_5035267570" description="diguanylate cyclase" evidence="5">
    <location>
        <begin position="24"/>
        <end position="626"/>
    </location>
</feature>
<dbReference type="SMART" id="SM00028">
    <property type="entry name" value="TPR"/>
    <property type="match status" value="3"/>
</dbReference>
<feature type="transmembrane region" description="Helical" evidence="4">
    <location>
        <begin position="430"/>
        <end position="454"/>
    </location>
</feature>
<comment type="catalytic activity">
    <reaction evidence="3">
        <text>2 GTP = 3',3'-c-di-GMP + 2 diphosphate</text>
        <dbReference type="Rhea" id="RHEA:24898"/>
        <dbReference type="ChEBI" id="CHEBI:33019"/>
        <dbReference type="ChEBI" id="CHEBI:37565"/>
        <dbReference type="ChEBI" id="CHEBI:58805"/>
        <dbReference type="EC" id="2.7.7.65"/>
    </reaction>
</comment>
<dbReference type="NCBIfam" id="TIGR00254">
    <property type="entry name" value="GGDEF"/>
    <property type="match status" value="1"/>
</dbReference>
<dbReference type="Proteomes" id="UP000638014">
    <property type="component" value="Unassembled WGS sequence"/>
</dbReference>
<dbReference type="RefSeq" id="WP_191145135.1">
    <property type="nucleotide sequence ID" value="NZ_JACXAF010000014.1"/>
</dbReference>
<feature type="domain" description="GGDEF" evidence="6">
    <location>
        <begin position="493"/>
        <end position="626"/>
    </location>
</feature>
<keyword evidence="4" id="KW-0472">Membrane</keyword>
<evidence type="ECO:0000256" key="2">
    <source>
        <dbReference type="ARBA" id="ARBA00012528"/>
    </source>
</evidence>
<dbReference type="SMART" id="SM00267">
    <property type="entry name" value="GGDEF"/>
    <property type="match status" value="1"/>
</dbReference>
<keyword evidence="8" id="KW-1185">Reference proteome</keyword>
<dbReference type="InterPro" id="IPR019734">
    <property type="entry name" value="TPR_rpt"/>
</dbReference>
<keyword evidence="4" id="KW-0812">Transmembrane</keyword>
<sequence>MFRSPLLLLFVSLSLISANPVLAQSGEELTEQEFLTAVQVLNDGSDTTIEADLEQLAFLEQQAPRFSDAAQRLLNRVKCWYLYHLEPQQVKAFTEQQINLAQQAKDELAEADFINCQASYDFYYGDIDAALSKIELALAIAEQAGDQRLIADMLAARGEINSYRGDLAIALQDLLLAQTAYDALELPYYSAYNLSVIANTYRRMRAYDDALEHYDRLSKLYSKAVNRDGFLEIQLYQSMIYQDKGELEQANNIAKTVYDFYQQNDNQDGVSMAATYLASIHNDMGDYESGLAYIRQSIELSKEPDLDPLLNQFYLGQALSGLNQFELATEALAQAQASFEREKNLRYLSLLYKEKALLYAKQHRWQDAFDEQQRYTESLIELTEKQDEQHSARLRIEYNLERTQNENFHLKQQQALKNAELKALNEASRWQLMTVALAATLLVIIIIAGFRLFVHARRMQHLALTDPLTMLPNRRHIEEAGIQMLKQADANRQNCSLLIMDIDHFKAINDSYGHEIGDRVLKALAQTSQAAIRTQDILGRTGGEEFLVLLPATGSNQAELIAERIRRSIEHLDLSHLVAELSVTTSIGIAQHTGKTETLNELTARADKALYQAKEQGRNRVIVAAQ</sequence>
<dbReference type="AlphaFoldDB" id="A0A8J6QL22"/>
<evidence type="ECO:0000256" key="5">
    <source>
        <dbReference type="SAM" id="SignalP"/>
    </source>
</evidence>
<dbReference type="InterPro" id="IPR050469">
    <property type="entry name" value="Diguanylate_Cyclase"/>
</dbReference>
<dbReference type="GO" id="GO:1902201">
    <property type="term" value="P:negative regulation of bacterial-type flagellum-dependent cell motility"/>
    <property type="evidence" value="ECO:0007669"/>
    <property type="project" value="TreeGrafter"/>
</dbReference>
<accession>A0A8J6QL22</accession>
<dbReference type="GO" id="GO:0052621">
    <property type="term" value="F:diguanylate cyclase activity"/>
    <property type="evidence" value="ECO:0007669"/>
    <property type="project" value="UniProtKB-EC"/>
</dbReference>
<dbReference type="Gene3D" id="3.30.70.270">
    <property type="match status" value="1"/>
</dbReference>
<dbReference type="GO" id="GO:0043709">
    <property type="term" value="P:cell adhesion involved in single-species biofilm formation"/>
    <property type="evidence" value="ECO:0007669"/>
    <property type="project" value="TreeGrafter"/>
</dbReference>
<evidence type="ECO:0000313" key="8">
    <source>
        <dbReference type="Proteomes" id="UP000638014"/>
    </source>
</evidence>
<evidence type="ECO:0000313" key="7">
    <source>
        <dbReference type="EMBL" id="MBD1390057.1"/>
    </source>
</evidence>